<dbReference type="EMBL" id="CP000805">
    <property type="protein sequence ID" value="ACD70555.1"/>
    <property type="molecule type" value="Genomic_DNA"/>
</dbReference>
<proteinExistence type="predicted"/>
<organism evidence="1 2">
    <name type="scientific">Treponema pallidum subsp. pallidum (strain SS14)</name>
    <dbReference type="NCBI Taxonomy" id="455434"/>
    <lineage>
        <taxon>Bacteria</taxon>
        <taxon>Pseudomonadati</taxon>
        <taxon>Spirochaetota</taxon>
        <taxon>Spirochaetia</taxon>
        <taxon>Spirochaetales</taxon>
        <taxon>Treponemataceae</taxon>
        <taxon>Treponema</taxon>
    </lineage>
</organism>
<sequence length="115" mass="11764">MEFLRATASREVDVNSGWGYGSGVERGFLCEGDVRACLVPASHFVRAGTAPGTTPGTAAACLFVPPYVLGVTPAGTLPFGLPSQSVLGGLRLAPVHASSLLEGLGATIFFRCNAP</sequence>
<dbReference type="AlphaFoldDB" id="A0A0H3BHM0"/>
<dbReference type="PATRIC" id="fig|455434.6.peg.134"/>
<dbReference type="GeneID" id="93875924"/>
<reference evidence="1 2" key="1">
    <citation type="journal article" date="2008" name="BMC Microbiol.">
        <title>Complete genome sequence of Treponema pallidum ssp. pallidum strain SS14 determined with oligonucleotide arrays.</title>
        <authorList>
            <person name="Matejkova P."/>
            <person name="Strouhal M."/>
            <person name="Smajs D."/>
            <person name="Norris S.J."/>
            <person name="Palzkill T."/>
            <person name="Petrosino J.F."/>
            <person name="Sodergren E."/>
            <person name="Norton J.E."/>
            <person name="Singh J."/>
            <person name="Richmond T.A."/>
            <person name="Molla M.N."/>
            <person name="Albert T.J."/>
            <person name="Weinstock G.M."/>
        </authorList>
    </citation>
    <scope>NUCLEOTIDE SEQUENCE [LARGE SCALE GENOMIC DNA]</scope>
    <source>
        <strain evidence="1 2">SS14</strain>
    </source>
</reference>
<evidence type="ECO:0000313" key="1">
    <source>
        <dbReference type="EMBL" id="ACD70555.1"/>
    </source>
</evidence>
<evidence type="ECO:0000313" key="2">
    <source>
        <dbReference type="Proteomes" id="UP000001202"/>
    </source>
</evidence>
<dbReference type="Proteomes" id="UP000001202">
    <property type="component" value="Chromosome"/>
</dbReference>
<gene>
    <name evidence="1" type="ordered locus">TPASS_0128</name>
</gene>
<accession>A0A0H3BHM0</accession>
<dbReference type="KEGG" id="tpp:TPASS_0128"/>
<dbReference type="RefSeq" id="WP_010881577.1">
    <property type="nucleotide sequence ID" value="NC_010741.1"/>
</dbReference>
<name>A0A0H3BHM0_TREPS</name>
<protein>
    <submittedName>
        <fullName evidence="1">Uncharacterized protein</fullName>
    </submittedName>
</protein>